<dbReference type="Proteomes" id="UP000188532">
    <property type="component" value="Unassembled WGS sequence"/>
</dbReference>
<dbReference type="EMBL" id="MVBN01000002">
    <property type="protein sequence ID" value="OOK80671.1"/>
    <property type="molecule type" value="Genomic_DNA"/>
</dbReference>
<gene>
    <name evidence="1" type="ORF">BZL29_2909</name>
</gene>
<reference evidence="1 2" key="1">
    <citation type="submission" date="2017-02" db="EMBL/GenBank/DDBJ databases">
        <title>Complete genome sequences of Mycobacterium kansasii strains isolated from rhesus macaques.</title>
        <authorList>
            <person name="Panda A."/>
            <person name="Nagaraj S."/>
            <person name="Zhao X."/>
            <person name="Tettelin H."/>
            <person name="Detolla L.J."/>
        </authorList>
    </citation>
    <scope>NUCLEOTIDE SEQUENCE [LARGE SCALE GENOMIC DNA]</scope>
    <source>
        <strain evidence="1 2">11-3469</strain>
    </source>
</reference>
<dbReference type="AlphaFoldDB" id="A0A1V3XQ91"/>
<name>A0A1V3XQ91_MYCKA</name>
<sequence>MQRVRAANVSLPGTDHGIDVARIRALQTHRPAGMPWRRC</sequence>
<accession>A0A1V3XQ91</accession>
<comment type="caution">
    <text evidence="1">The sequence shown here is derived from an EMBL/GenBank/DDBJ whole genome shotgun (WGS) entry which is preliminary data.</text>
</comment>
<evidence type="ECO:0000313" key="1">
    <source>
        <dbReference type="EMBL" id="OOK80671.1"/>
    </source>
</evidence>
<evidence type="ECO:0000313" key="2">
    <source>
        <dbReference type="Proteomes" id="UP000188532"/>
    </source>
</evidence>
<organism evidence="1 2">
    <name type="scientific">Mycobacterium kansasii</name>
    <dbReference type="NCBI Taxonomy" id="1768"/>
    <lineage>
        <taxon>Bacteria</taxon>
        <taxon>Bacillati</taxon>
        <taxon>Actinomycetota</taxon>
        <taxon>Actinomycetes</taxon>
        <taxon>Mycobacteriales</taxon>
        <taxon>Mycobacteriaceae</taxon>
        <taxon>Mycobacterium</taxon>
    </lineage>
</organism>
<proteinExistence type="predicted"/>
<protein>
    <submittedName>
        <fullName evidence="1">Uncharacterized protein</fullName>
    </submittedName>
</protein>